<dbReference type="PROSITE" id="PS51318">
    <property type="entry name" value="TAT"/>
    <property type="match status" value="1"/>
</dbReference>
<evidence type="ECO:0000259" key="1">
    <source>
        <dbReference type="Pfam" id="PF01471"/>
    </source>
</evidence>
<feature type="domain" description="Peptidoglycan binding-like" evidence="1">
    <location>
        <begin position="132"/>
        <end position="179"/>
    </location>
</feature>
<dbReference type="Pfam" id="PF01471">
    <property type="entry name" value="PG_binding_1"/>
    <property type="match status" value="1"/>
</dbReference>
<dbReference type="SUPFAM" id="SSF47090">
    <property type="entry name" value="PGBD-like"/>
    <property type="match status" value="1"/>
</dbReference>
<dbReference type="AlphaFoldDB" id="A0A3Q9UYW2"/>
<dbReference type="InterPro" id="IPR002477">
    <property type="entry name" value="Peptidoglycan-bd-like"/>
</dbReference>
<accession>A0A3Q9UYW2</accession>
<dbReference type="InterPro" id="IPR036366">
    <property type="entry name" value="PGBDSf"/>
</dbReference>
<name>A0A3Q9UYW2_9MICO</name>
<evidence type="ECO:0000313" key="3">
    <source>
        <dbReference type="Proteomes" id="UP000285317"/>
    </source>
</evidence>
<gene>
    <name evidence="2" type="ORF">C1I64_06780</name>
</gene>
<reference evidence="2 3" key="1">
    <citation type="submission" date="2018-03" db="EMBL/GenBank/DDBJ databases">
        <title>Bacteriophage NCPPB3778 and a type I-E CRISPR drive the evolution of the US Biological Select Agent, Rathayibacter toxicus.</title>
        <authorList>
            <person name="Davis E.W.II."/>
            <person name="Tabima J.F."/>
            <person name="Weisberg A.J."/>
            <person name="Dantas Lopes L."/>
            <person name="Wiseman M.S."/>
            <person name="Wiseman M.S."/>
            <person name="Pupko T."/>
            <person name="Belcher M.S."/>
            <person name="Sechler A.J."/>
            <person name="Tancos M.A."/>
            <person name="Schroeder B.K."/>
            <person name="Murray T.D."/>
            <person name="Luster D.G."/>
            <person name="Schneider W.L."/>
            <person name="Rogers E."/>
            <person name="Andreote F.D."/>
            <person name="Grunwald N.J."/>
            <person name="Putnam M.L."/>
            <person name="Chang J.H."/>
        </authorList>
    </citation>
    <scope>NUCLEOTIDE SEQUENCE [LARGE SCALE GENOMIC DNA]</scope>
    <source>
        <strain evidence="2 3">DSM 15932</strain>
    </source>
</reference>
<dbReference type="InterPro" id="IPR006311">
    <property type="entry name" value="TAT_signal"/>
</dbReference>
<dbReference type="Gene3D" id="1.10.101.10">
    <property type="entry name" value="PGBD-like superfamily/PGBD"/>
    <property type="match status" value="1"/>
</dbReference>
<protein>
    <submittedName>
        <fullName evidence="2">Peptidoglycan-binding protein</fullName>
    </submittedName>
</protein>
<dbReference type="InterPro" id="IPR036365">
    <property type="entry name" value="PGBD-like_sf"/>
</dbReference>
<proteinExistence type="predicted"/>
<dbReference type="PROSITE" id="PS51257">
    <property type="entry name" value="PROKAR_LIPOPROTEIN"/>
    <property type="match status" value="1"/>
</dbReference>
<sequence>MLVKDDRSPRRRLLSPVAALAACLVVLACAAGLWAGAVIFTPAEEVVPVTDYTTAVARAGAVSASVNLVATAHWTQSPAGTNSAKGTVTTVDHVPGDVADQGEELYTVDLRPVVLARGVIPAFRDIDGTSEGEDVGQLQELLGDLGFYRGAADGAPGPRTAAAIKEWQKAAGYPVDGVVRRGDLVFVPEVPTRLVVDEALIARGAVVSGGEVVARTLPTTPTFSVTATAAQAVQIGVGVAAEITGPNGPWRAVTAVQEVKPEVGVSIALAGVDGEIICGESCADLDVTQDTLLPVLITTTPETSGLTVPTASIRTDVNGDLEVIDSAGGRHPVEVVAAAKGVSVVTGLVEGTEVRVHGDDAAPR</sequence>
<evidence type="ECO:0000313" key="2">
    <source>
        <dbReference type="EMBL" id="AZZ51779.1"/>
    </source>
</evidence>
<dbReference type="EMBL" id="CP028137">
    <property type="protein sequence ID" value="AZZ51779.1"/>
    <property type="molecule type" value="Genomic_DNA"/>
</dbReference>
<organism evidence="2 3">
    <name type="scientific">Rathayibacter festucae DSM 15932</name>
    <dbReference type="NCBI Taxonomy" id="1328866"/>
    <lineage>
        <taxon>Bacteria</taxon>
        <taxon>Bacillati</taxon>
        <taxon>Actinomycetota</taxon>
        <taxon>Actinomycetes</taxon>
        <taxon>Micrococcales</taxon>
        <taxon>Microbacteriaceae</taxon>
        <taxon>Rathayibacter</taxon>
    </lineage>
</organism>
<dbReference type="Proteomes" id="UP000285317">
    <property type="component" value="Chromosome"/>
</dbReference>
<dbReference type="KEGG" id="rfs:C1I64_06780"/>